<sequence>MLTKNVTDIMVEVLEQAGVRHCYGIVGDTLNHFTDSIAKSNIAWVHVRHEEVGGFAAGADAMMSGHLTACAGSCGPGSLHFINGLFESHRNRSPVVLIASQLATDQAGYIDFPQYVDFKSIYKQCSVFCEEITDANQTQHIMTLACQSAISKRGVAVVIMPVNVSRQQVKSGLAYQLQLAQPVCTPSQQELNRIKELLNQHSKVTIYAGIGCEHAHDQVVRLAEQLNAPVVHTSRAKDFIEYANPFNMGMNGMFGNKAGLHAIMECEVLLLLGADFAWPEYYPKQAKIIQIDIDMMHLGRRHPIAFGAVGDIKPSLDALLPLLEKKSSSSFLEKCLVLKEESDVARRKEERVGKEGLIHPQYLVSLINQYADDDAFFTADGGSPIIWLLRHIDVNGQRRTLTSLLHGTMANAMPQALGIQKAFPQRQVIAICGDGGLAMLLGDLLTCIQEKLPIKIVVINNSSLNFVELEQKVEGLLDNFTYLQNPDFGHVAEAIGLKGMTQTHGEGLEQAVQTWLAHDGPALLDVHTNPMELVMPPDPNIGQVTSTSKYAVKALLAGRVDDVKSLLVNNFIK</sequence>
<evidence type="ECO:0000259" key="4">
    <source>
        <dbReference type="Pfam" id="PF00205"/>
    </source>
</evidence>
<evidence type="ECO:0000313" key="7">
    <source>
        <dbReference type="EMBL" id="EPF70736.1"/>
    </source>
</evidence>
<dbReference type="PATRIC" id="fig|421052.3.peg.2911"/>
<evidence type="ECO:0000259" key="6">
    <source>
        <dbReference type="Pfam" id="PF02776"/>
    </source>
</evidence>
<dbReference type="InterPro" id="IPR011766">
    <property type="entry name" value="TPP_enzyme_TPP-bd"/>
</dbReference>
<comment type="caution">
    <text evidence="7">The sequence shown here is derived from an EMBL/GenBank/DDBJ whole genome shotgun (WGS) entry which is preliminary data.</text>
</comment>
<evidence type="ECO:0000256" key="3">
    <source>
        <dbReference type="RuleBase" id="RU362132"/>
    </source>
</evidence>
<dbReference type="InterPro" id="IPR047212">
    <property type="entry name" value="TPP_POXB-like"/>
</dbReference>
<dbReference type="PANTHER" id="PTHR42981:SF2">
    <property type="entry name" value="PYRUVATE DEHYDROGENASE [UBIQUINONE]"/>
    <property type="match status" value="1"/>
</dbReference>
<feature type="domain" description="Thiamine pyrophosphate enzyme N-terminal TPP-binding" evidence="6">
    <location>
        <begin position="5"/>
        <end position="119"/>
    </location>
</feature>
<dbReference type="CDD" id="cd02014">
    <property type="entry name" value="TPP_POX"/>
    <property type="match status" value="1"/>
</dbReference>
<evidence type="ECO:0000256" key="2">
    <source>
        <dbReference type="ARBA" id="ARBA00023052"/>
    </source>
</evidence>
<dbReference type="RefSeq" id="WP_016657355.1">
    <property type="nucleotide sequence ID" value="NZ_KE340354.1"/>
</dbReference>
<dbReference type="GO" id="GO:0000287">
    <property type="term" value="F:magnesium ion binding"/>
    <property type="evidence" value="ECO:0007669"/>
    <property type="project" value="InterPro"/>
</dbReference>
<keyword evidence="2 3" id="KW-0786">Thiamine pyrophosphate</keyword>
<evidence type="ECO:0000259" key="5">
    <source>
        <dbReference type="Pfam" id="PF02775"/>
    </source>
</evidence>
<proteinExistence type="inferred from homology"/>
<dbReference type="Pfam" id="PF02775">
    <property type="entry name" value="TPP_enzyme_C"/>
    <property type="match status" value="1"/>
</dbReference>
<dbReference type="STRING" id="632955.GCA_000829675_03299"/>
<dbReference type="InterPro" id="IPR029035">
    <property type="entry name" value="DHS-like_NAD/FAD-binding_dom"/>
</dbReference>
<evidence type="ECO:0000313" key="8">
    <source>
        <dbReference type="Proteomes" id="UP000014568"/>
    </source>
</evidence>
<dbReference type="InterPro" id="IPR029061">
    <property type="entry name" value="THDP-binding"/>
</dbReference>
<dbReference type="AlphaFoldDB" id="S3NVU7"/>
<dbReference type="PANTHER" id="PTHR42981">
    <property type="entry name" value="PYRUVATE DEHYDROGENASE [UBIQUINONE]"/>
    <property type="match status" value="1"/>
</dbReference>
<dbReference type="SUPFAM" id="SSF52518">
    <property type="entry name" value="Thiamin diphosphate-binding fold (THDP-binding)"/>
    <property type="match status" value="2"/>
</dbReference>
<comment type="similarity">
    <text evidence="1 3">Belongs to the TPP enzyme family.</text>
</comment>
<organism evidence="7 8">
    <name type="scientific">Acinetobacter rudis CIP 110305</name>
    <dbReference type="NCBI Taxonomy" id="421052"/>
    <lineage>
        <taxon>Bacteria</taxon>
        <taxon>Pseudomonadati</taxon>
        <taxon>Pseudomonadota</taxon>
        <taxon>Gammaproteobacteria</taxon>
        <taxon>Moraxellales</taxon>
        <taxon>Moraxellaceae</taxon>
        <taxon>Acinetobacter</taxon>
    </lineage>
</organism>
<protein>
    <submittedName>
        <fullName evidence="7">Pyruvate dehydrogenase (Quinone)</fullName>
    </submittedName>
</protein>
<dbReference type="SUPFAM" id="SSF52467">
    <property type="entry name" value="DHS-like NAD/FAD-binding domain"/>
    <property type="match status" value="1"/>
</dbReference>
<dbReference type="GO" id="GO:0030976">
    <property type="term" value="F:thiamine pyrophosphate binding"/>
    <property type="evidence" value="ECO:0007669"/>
    <property type="project" value="InterPro"/>
</dbReference>
<dbReference type="InterPro" id="IPR047210">
    <property type="entry name" value="TPP_PYR_POXB-like"/>
</dbReference>
<reference evidence="7 8" key="1">
    <citation type="submission" date="2013-06" db="EMBL/GenBank/DDBJ databases">
        <title>The Genome Sequence of Acinetobacter rudis CIP 110305.</title>
        <authorList>
            <consortium name="The Broad Institute Genome Sequencing Platform"/>
            <consortium name="The Broad Institute Genome Sequencing Center for Infectious Disease"/>
            <person name="Cerqueira G."/>
            <person name="Feldgarden M."/>
            <person name="Courvalin P."/>
            <person name="Perichon B."/>
            <person name="Grillot-Courvalin C."/>
            <person name="Clermont D."/>
            <person name="Rocha E."/>
            <person name="Yoon E.-J."/>
            <person name="Nemec A."/>
            <person name="Young S.K."/>
            <person name="Zeng Q."/>
            <person name="Gargeya S."/>
            <person name="Fitzgerald M."/>
            <person name="Abouelleil A."/>
            <person name="Alvarado L."/>
            <person name="Berlin A.M."/>
            <person name="Chapman S.B."/>
            <person name="Dewar J."/>
            <person name="Goldberg J."/>
            <person name="Griggs A."/>
            <person name="Gujja S."/>
            <person name="Hansen M."/>
            <person name="Howarth C."/>
            <person name="Imamovic A."/>
            <person name="Larimer J."/>
            <person name="McCowan C."/>
            <person name="Murphy C."/>
            <person name="Pearson M."/>
            <person name="Priest M."/>
            <person name="Roberts A."/>
            <person name="Saif S."/>
            <person name="Shea T."/>
            <person name="Sykes S."/>
            <person name="Wortman J."/>
            <person name="Nusbaum C."/>
            <person name="Birren B."/>
        </authorList>
    </citation>
    <scope>NUCLEOTIDE SEQUENCE [LARGE SCALE GENOMIC DNA]</scope>
    <source>
        <strain evidence="7 8">CIP 110305</strain>
    </source>
</reference>
<dbReference type="OrthoDB" id="9785953at2"/>
<dbReference type="InterPro" id="IPR012000">
    <property type="entry name" value="Thiamin_PyroP_enz_cen_dom"/>
</dbReference>
<dbReference type="CDD" id="cd07039">
    <property type="entry name" value="TPP_PYR_POX"/>
    <property type="match status" value="1"/>
</dbReference>
<name>S3NVU7_9GAMM</name>
<dbReference type="InterPro" id="IPR000399">
    <property type="entry name" value="TPP-bd_CS"/>
</dbReference>
<dbReference type="PROSITE" id="PS00187">
    <property type="entry name" value="TPP_ENZYMES"/>
    <property type="match status" value="1"/>
</dbReference>
<keyword evidence="7" id="KW-0670">Pyruvate</keyword>
<feature type="domain" description="Thiamine pyrophosphate enzyme TPP-binding" evidence="5">
    <location>
        <begin position="380"/>
        <end position="526"/>
    </location>
</feature>
<dbReference type="GO" id="GO:0003824">
    <property type="term" value="F:catalytic activity"/>
    <property type="evidence" value="ECO:0007669"/>
    <property type="project" value="InterPro"/>
</dbReference>
<dbReference type="Pfam" id="PF02776">
    <property type="entry name" value="TPP_enzyme_N"/>
    <property type="match status" value="1"/>
</dbReference>
<dbReference type="EMBL" id="ATGI01000036">
    <property type="protein sequence ID" value="EPF70736.1"/>
    <property type="molecule type" value="Genomic_DNA"/>
</dbReference>
<feature type="domain" description="Thiamine pyrophosphate enzyme central" evidence="4">
    <location>
        <begin position="192"/>
        <end position="319"/>
    </location>
</feature>
<dbReference type="Proteomes" id="UP000014568">
    <property type="component" value="Unassembled WGS sequence"/>
</dbReference>
<gene>
    <name evidence="7" type="ORF">F945_02980</name>
</gene>
<dbReference type="Pfam" id="PF00205">
    <property type="entry name" value="TPP_enzyme_M"/>
    <property type="match status" value="1"/>
</dbReference>
<dbReference type="GO" id="GO:0019752">
    <property type="term" value="P:carboxylic acid metabolic process"/>
    <property type="evidence" value="ECO:0007669"/>
    <property type="project" value="UniProtKB-ARBA"/>
</dbReference>
<keyword evidence="8" id="KW-1185">Reference proteome</keyword>
<dbReference type="Gene3D" id="3.40.50.970">
    <property type="match status" value="2"/>
</dbReference>
<dbReference type="InterPro" id="IPR012001">
    <property type="entry name" value="Thiamin_PyroP_enz_TPP-bd_dom"/>
</dbReference>
<dbReference type="Gene3D" id="3.40.50.1220">
    <property type="entry name" value="TPP-binding domain"/>
    <property type="match status" value="1"/>
</dbReference>
<evidence type="ECO:0000256" key="1">
    <source>
        <dbReference type="ARBA" id="ARBA00007812"/>
    </source>
</evidence>
<dbReference type="eggNOG" id="COG0028">
    <property type="taxonomic scope" value="Bacteria"/>
</dbReference>
<dbReference type="HOGENOM" id="CLU_013748_3_0_6"/>
<accession>S3NVU7</accession>
<dbReference type="InterPro" id="IPR047211">
    <property type="entry name" value="POXB-like"/>
</dbReference>